<feature type="compositionally biased region" description="Polar residues" evidence="1">
    <location>
        <begin position="543"/>
        <end position="552"/>
    </location>
</feature>
<protein>
    <submittedName>
        <fullName evidence="4">Uncharacterized protein</fullName>
    </submittedName>
</protein>
<evidence type="ECO:0000313" key="5">
    <source>
        <dbReference type="Proteomes" id="UP000735302"/>
    </source>
</evidence>
<evidence type="ECO:0000256" key="3">
    <source>
        <dbReference type="SAM" id="SignalP"/>
    </source>
</evidence>
<feature type="compositionally biased region" description="Pro residues" evidence="1">
    <location>
        <begin position="494"/>
        <end position="504"/>
    </location>
</feature>
<feature type="compositionally biased region" description="Basic residues" evidence="1">
    <location>
        <begin position="420"/>
        <end position="444"/>
    </location>
</feature>
<evidence type="ECO:0000313" key="4">
    <source>
        <dbReference type="EMBL" id="GFN84520.1"/>
    </source>
</evidence>
<feature type="region of interest" description="Disordered" evidence="1">
    <location>
        <begin position="247"/>
        <end position="572"/>
    </location>
</feature>
<evidence type="ECO:0000256" key="1">
    <source>
        <dbReference type="SAM" id="MobiDB-lite"/>
    </source>
</evidence>
<dbReference type="EMBL" id="BLXT01001319">
    <property type="protein sequence ID" value="GFN84520.1"/>
    <property type="molecule type" value="Genomic_DNA"/>
</dbReference>
<gene>
    <name evidence="4" type="ORF">PoB_001102600</name>
</gene>
<feature type="compositionally biased region" description="Basic and acidic residues" evidence="1">
    <location>
        <begin position="288"/>
        <end position="305"/>
    </location>
</feature>
<evidence type="ECO:0000256" key="2">
    <source>
        <dbReference type="SAM" id="Phobius"/>
    </source>
</evidence>
<feature type="transmembrane region" description="Helical" evidence="2">
    <location>
        <begin position="192"/>
        <end position="216"/>
    </location>
</feature>
<proteinExistence type="predicted"/>
<feature type="compositionally biased region" description="Polar residues" evidence="1">
    <location>
        <begin position="507"/>
        <end position="522"/>
    </location>
</feature>
<keyword evidence="3" id="KW-0732">Signal</keyword>
<feature type="signal peptide" evidence="3">
    <location>
        <begin position="1"/>
        <end position="20"/>
    </location>
</feature>
<feature type="chain" id="PRO_5043763845" evidence="3">
    <location>
        <begin position="21"/>
        <end position="572"/>
    </location>
</feature>
<comment type="caution">
    <text evidence="4">The sequence shown here is derived from an EMBL/GenBank/DDBJ whole genome shotgun (WGS) entry which is preliminary data.</text>
</comment>
<keyword evidence="5" id="KW-1185">Reference proteome</keyword>
<dbReference type="Proteomes" id="UP000735302">
    <property type="component" value="Unassembled WGS sequence"/>
</dbReference>
<keyword evidence="2" id="KW-1133">Transmembrane helix</keyword>
<sequence length="572" mass="63447">MIIFVTIACFLAGVPTSVKGQSNPAFNDPDTINAQNQIFYFDKNSDCNGLKKTLYNAEAIIRGSDISSVQAGPKTCTIILVAEGQFGGAQLEIQVISMNIQDCDTKVSIYEGDGPQIILSTYDCNSNQLRNMKRMVTSGNTATFVMTRRNVERVSYDVEIRVRPIRGGNRPGYENDYNRDNPFAFDKFDQEAIVGIVGGFYALVFLICVAVVIYWYRTFNGMNKEWETHQLAALKTGSVFGTTNQTAAPSRAWSVDMPPPHSRAGFSSHPSRKTGPPSEDFDSPEVYNEERFEARRLTSEKDGVRPRYATTNFSYSDREEDDPDHFQEKVITPRARAINRRRGNRSNRPPSYEEAVSDNVSEHSSEEYSSNASVGKKSLSSEEASSRRTRSSRSDSETPTQSESEDSRSGSESSVSSSDRRRRKGRARGARAKRPPVTKSRKSRAGRDSSNASDGGSGTTRSSRQQHATQPMAAQPMPYGAPGQFVPVMAAPFPMVPGYPPPHYPQDRQQASQHPSQPQVQPTDPPVYSYLVQRGYTPLDQLSGASQPSSQGVRRPKEPDTRLSSGVDYMRR</sequence>
<organism evidence="4 5">
    <name type="scientific">Plakobranchus ocellatus</name>
    <dbReference type="NCBI Taxonomy" id="259542"/>
    <lineage>
        <taxon>Eukaryota</taxon>
        <taxon>Metazoa</taxon>
        <taxon>Spiralia</taxon>
        <taxon>Lophotrochozoa</taxon>
        <taxon>Mollusca</taxon>
        <taxon>Gastropoda</taxon>
        <taxon>Heterobranchia</taxon>
        <taxon>Euthyneura</taxon>
        <taxon>Panpulmonata</taxon>
        <taxon>Sacoglossa</taxon>
        <taxon>Placobranchoidea</taxon>
        <taxon>Plakobranchidae</taxon>
        <taxon>Plakobranchus</taxon>
    </lineage>
</organism>
<dbReference type="AlphaFoldDB" id="A0AAV3YQ45"/>
<name>A0AAV3YQ45_9GAST</name>
<accession>A0AAV3YQ45</accession>
<keyword evidence="2" id="KW-0812">Transmembrane</keyword>
<reference evidence="4 5" key="1">
    <citation type="journal article" date="2021" name="Elife">
        <title>Chloroplast acquisition without the gene transfer in kleptoplastic sea slugs, Plakobranchus ocellatus.</title>
        <authorList>
            <person name="Maeda T."/>
            <person name="Takahashi S."/>
            <person name="Yoshida T."/>
            <person name="Shimamura S."/>
            <person name="Takaki Y."/>
            <person name="Nagai Y."/>
            <person name="Toyoda A."/>
            <person name="Suzuki Y."/>
            <person name="Arimoto A."/>
            <person name="Ishii H."/>
            <person name="Satoh N."/>
            <person name="Nishiyama T."/>
            <person name="Hasebe M."/>
            <person name="Maruyama T."/>
            <person name="Minagawa J."/>
            <person name="Obokata J."/>
            <person name="Shigenobu S."/>
        </authorList>
    </citation>
    <scope>NUCLEOTIDE SEQUENCE [LARGE SCALE GENOMIC DNA]</scope>
</reference>
<keyword evidence="2" id="KW-0472">Membrane</keyword>